<evidence type="ECO:0000313" key="4">
    <source>
        <dbReference type="Proteomes" id="UP000252733"/>
    </source>
</evidence>
<dbReference type="AlphaFoldDB" id="A0A368UJ84"/>
<dbReference type="GO" id="GO:0016757">
    <property type="term" value="F:glycosyltransferase activity"/>
    <property type="evidence" value="ECO:0007669"/>
    <property type="project" value="InterPro"/>
</dbReference>
<dbReference type="Proteomes" id="UP000252733">
    <property type="component" value="Unassembled WGS sequence"/>
</dbReference>
<evidence type="ECO:0000256" key="1">
    <source>
        <dbReference type="ARBA" id="ARBA00022679"/>
    </source>
</evidence>
<dbReference type="InterPro" id="IPR001296">
    <property type="entry name" value="Glyco_trans_1"/>
</dbReference>
<dbReference type="PANTHER" id="PTHR46401:SF2">
    <property type="entry name" value="GLYCOSYLTRANSFERASE WBBK-RELATED"/>
    <property type="match status" value="1"/>
</dbReference>
<evidence type="ECO:0000259" key="2">
    <source>
        <dbReference type="Pfam" id="PF00534"/>
    </source>
</evidence>
<keyword evidence="1 3" id="KW-0808">Transferase</keyword>
<keyword evidence="4" id="KW-1185">Reference proteome</keyword>
<accession>A0A368UJ84</accession>
<feature type="domain" description="Glycosyl transferase family 1" evidence="2">
    <location>
        <begin position="156"/>
        <end position="302"/>
    </location>
</feature>
<protein>
    <submittedName>
        <fullName evidence="3">Glycosyltransferase involved in cell wall biosynthesis</fullName>
    </submittedName>
</protein>
<name>A0A368UJ84_9BACT</name>
<proteinExistence type="predicted"/>
<dbReference type="Pfam" id="PF00534">
    <property type="entry name" value="Glycos_transf_1"/>
    <property type="match status" value="1"/>
</dbReference>
<dbReference type="SUPFAM" id="SSF53756">
    <property type="entry name" value="UDP-Glycosyltransferase/glycogen phosphorylase"/>
    <property type="match status" value="1"/>
</dbReference>
<reference evidence="3 4" key="1">
    <citation type="submission" date="2018-07" db="EMBL/GenBank/DDBJ databases">
        <title>Freshwater and sediment microbial communities from various areas in North America, analyzing microbe dynamics in response to fracking.</title>
        <authorList>
            <person name="Lamendella R."/>
        </authorList>
    </citation>
    <scope>NUCLEOTIDE SEQUENCE [LARGE SCALE GENOMIC DNA]</scope>
    <source>
        <strain evidence="3 4">160A</strain>
    </source>
</reference>
<dbReference type="GO" id="GO:0009103">
    <property type="term" value="P:lipopolysaccharide biosynthetic process"/>
    <property type="evidence" value="ECO:0007669"/>
    <property type="project" value="TreeGrafter"/>
</dbReference>
<evidence type="ECO:0000313" key="3">
    <source>
        <dbReference type="EMBL" id="RCW27034.1"/>
    </source>
</evidence>
<comment type="caution">
    <text evidence="3">The sequence shown here is derived from an EMBL/GenBank/DDBJ whole genome shotgun (WGS) entry which is preliminary data.</text>
</comment>
<organism evidence="3 4">
    <name type="scientific">Marinilabilia salmonicolor</name>
    <dbReference type="NCBI Taxonomy" id="989"/>
    <lineage>
        <taxon>Bacteria</taxon>
        <taxon>Pseudomonadati</taxon>
        <taxon>Bacteroidota</taxon>
        <taxon>Bacteroidia</taxon>
        <taxon>Marinilabiliales</taxon>
        <taxon>Marinilabiliaceae</taxon>
        <taxon>Marinilabilia</taxon>
    </lineage>
</organism>
<sequence>MKVYFTQRGYPERRNFLGNNHIHFKQSLDLFKFICHLSFKIFNIIPQWALNLYWHPFKLKSDTLHFFNGVCLSNQKWVCTFESFVPRVGKGKNYIEKIALNKIRKSNCLKLIAISNCTYKIQKNYLETHSPHLANTIIGKTTILHPPQPILSPKEKKIEIGKPIIFTFIGSDFFRKGGFECIKVFSQLYKEGFHKWQLNIISSLKYGDYASRTTSYHQQEARKIIINSKNITHSKSLSNDKVIDILNDSHIGLLPSYADTYGYSVLEAQACGCPVITTDIRALPEINNNECGWVIKVPKDKNGNGILETHENREKFSNILETELYRIIKDILETPEIIAPKAEAALDRIKKDHDPEKHAQRLIEIYELGR</sequence>
<dbReference type="RefSeq" id="WP_114438099.1">
    <property type="nucleotide sequence ID" value="NZ_QPIZ01000038.1"/>
</dbReference>
<dbReference type="EMBL" id="QPIZ01000038">
    <property type="protein sequence ID" value="RCW27034.1"/>
    <property type="molecule type" value="Genomic_DNA"/>
</dbReference>
<gene>
    <name evidence="3" type="ORF">DFO77_13817</name>
</gene>
<dbReference type="PANTHER" id="PTHR46401">
    <property type="entry name" value="GLYCOSYLTRANSFERASE WBBK-RELATED"/>
    <property type="match status" value="1"/>
</dbReference>
<dbReference type="CDD" id="cd03801">
    <property type="entry name" value="GT4_PimA-like"/>
    <property type="match status" value="1"/>
</dbReference>
<dbReference type="Gene3D" id="3.40.50.2000">
    <property type="entry name" value="Glycogen Phosphorylase B"/>
    <property type="match status" value="1"/>
</dbReference>